<evidence type="ECO:0000313" key="9">
    <source>
        <dbReference type="Proteomes" id="UP000010866"/>
    </source>
</evidence>
<dbReference type="Proteomes" id="UP000010866">
    <property type="component" value="Chromosome"/>
</dbReference>
<dbReference type="EC" id="2.7.13.3" evidence="2"/>
<accession>L0KWI9</accession>
<dbReference type="NCBIfam" id="TIGR00229">
    <property type="entry name" value="sensory_box"/>
    <property type="match status" value="4"/>
</dbReference>
<dbReference type="InterPro" id="IPR003018">
    <property type="entry name" value="GAF"/>
</dbReference>
<feature type="domain" description="PAS" evidence="6">
    <location>
        <begin position="72"/>
        <end position="109"/>
    </location>
</feature>
<dbReference type="InterPro" id="IPR052162">
    <property type="entry name" value="Sensor_kinase/Photoreceptor"/>
</dbReference>
<keyword evidence="9" id="KW-1185">Reference proteome</keyword>
<dbReference type="HOGENOM" id="CLU_007294_0_0_2"/>
<name>L0KWI9_METHD</name>
<keyword evidence="5" id="KW-0418">Kinase</keyword>
<dbReference type="STRING" id="867904.Metho_0026"/>
<evidence type="ECO:0000256" key="3">
    <source>
        <dbReference type="ARBA" id="ARBA00022553"/>
    </source>
</evidence>
<dbReference type="AlphaFoldDB" id="L0KWI9"/>
<dbReference type="CDD" id="cd00130">
    <property type="entry name" value="PAS"/>
    <property type="match status" value="3"/>
</dbReference>
<dbReference type="SUPFAM" id="SSF55785">
    <property type="entry name" value="PYP-like sensor domain (PAS domain)"/>
    <property type="match status" value="4"/>
</dbReference>
<evidence type="ECO:0000313" key="8">
    <source>
        <dbReference type="EMBL" id="AGB48324.1"/>
    </source>
</evidence>
<dbReference type="InterPro" id="IPR000014">
    <property type="entry name" value="PAS"/>
</dbReference>
<dbReference type="InterPro" id="IPR035965">
    <property type="entry name" value="PAS-like_dom_sf"/>
</dbReference>
<dbReference type="SMART" id="SM00086">
    <property type="entry name" value="PAC"/>
    <property type="match status" value="3"/>
</dbReference>
<dbReference type="SUPFAM" id="SSF55781">
    <property type="entry name" value="GAF domain-like"/>
    <property type="match status" value="2"/>
</dbReference>
<dbReference type="KEGG" id="mhz:Metho_0026"/>
<dbReference type="InterPro" id="IPR001610">
    <property type="entry name" value="PAC"/>
</dbReference>
<dbReference type="Pfam" id="PF13426">
    <property type="entry name" value="PAS_9"/>
    <property type="match status" value="1"/>
</dbReference>
<dbReference type="GO" id="GO:0006355">
    <property type="term" value="P:regulation of DNA-templated transcription"/>
    <property type="evidence" value="ECO:0007669"/>
    <property type="project" value="InterPro"/>
</dbReference>
<dbReference type="InterPro" id="IPR013767">
    <property type="entry name" value="PAS_fold"/>
</dbReference>
<dbReference type="InterPro" id="IPR000700">
    <property type="entry name" value="PAS-assoc_C"/>
</dbReference>
<gene>
    <name evidence="8" type="ordered locus">Metho_0026</name>
</gene>
<dbReference type="OrthoDB" id="3369at2157"/>
<dbReference type="RefSeq" id="WP_015323495.1">
    <property type="nucleotide sequence ID" value="NC_019977.1"/>
</dbReference>
<dbReference type="Pfam" id="PF13185">
    <property type="entry name" value="GAF_2"/>
    <property type="match status" value="2"/>
</dbReference>
<dbReference type="InterPro" id="IPR013655">
    <property type="entry name" value="PAS_fold_3"/>
</dbReference>
<comment type="catalytic activity">
    <reaction evidence="1">
        <text>ATP + protein L-histidine = ADP + protein N-phospho-L-histidine.</text>
        <dbReference type="EC" id="2.7.13.3"/>
    </reaction>
</comment>
<dbReference type="SMART" id="SM00091">
    <property type="entry name" value="PAS"/>
    <property type="match status" value="4"/>
</dbReference>
<dbReference type="PANTHER" id="PTHR43304">
    <property type="entry name" value="PHYTOCHROME-LIKE PROTEIN CPH1"/>
    <property type="match status" value="1"/>
</dbReference>
<dbReference type="InterPro" id="IPR029016">
    <property type="entry name" value="GAF-like_dom_sf"/>
</dbReference>
<dbReference type="Pfam" id="PF08447">
    <property type="entry name" value="PAS_3"/>
    <property type="match status" value="2"/>
</dbReference>
<dbReference type="PROSITE" id="PS50113">
    <property type="entry name" value="PAC"/>
    <property type="match status" value="3"/>
</dbReference>
<keyword evidence="3" id="KW-0597">Phosphoprotein</keyword>
<dbReference type="GeneID" id="14407725"/>
<feature type="domain" description="PAC" evidence="7">
    <location>
        <begin position="114"/>
        <end position="166"/>
    </location>
</feature>
<organism evidence="8 9">
    <name type="scientific">Methanomethylovorans hollandica (strain DSM 15978 / NBRC 107637 / DMS1)</name>
    <dbReference type="NCBI Taxonomy" id="867904"/>
    <lineage>
        <taxon>Archaea</taxon>
        <taxon>Methanobacteriati</taxon>
        <taxon>Methanobacteriota</taxon>
        <taxon>Stenosarchaea group</taxon>
        <taxon>Methanomicrobia</taxon>
        <taxon>Methanosarcinales</taxon>
        <taxon>Methanosarcinaceae</taxon>
        <taxon>Methanomethylovorans</taxon>
    </lineage>
</organism>
<evidence type="ECO:0000256" key="1">
    <source>
        <dbReference type="ARBA" id="ARBA00000085"/>
    </source>
</evidence>
<evidence type="ECO:0000256" key="4">
    <source>
        <dbReference type="ARBA" id="ARBA00022679"/>
    </source>
</evidence>
<dbReference type="Gene3D" id="3.30.450.20">
    <property type="entry name" value="PAS domain"/>
    <property type="match status" value="4"/>
</dbReference>
<dbReference type="SMART" id="SM00065">
    <property type="entry name" value="GAF"/>
    <property type="match status" value="1"/>
</dbReference>
<proteinExistence type="predicted"/>
<evidence type="ECO:0000259" key="6">
    <source>
        <dbReference type="PROSITE" id="PS50112"/>
    </source>
</evidence>
<keyword evidence="4" id="KW-0808">Transferase</keyword>
<feature type="domain" description="PAC" evidence="7">
    <location>
        <begin position="535"/>
        <end position="587"/>
    </location>
</feature>
<dbReference type="Gene3D" id="3.30.450.40">
    <property type="match status" value="2"/>
</dbReference>
<feature type="domain" description="PAC" evidence="7">
    <location>
        <begin position="236"/>
        <end position="288"/>
    </location>
</feature>
<dbReference type="PANTHER" id="PTHR43304:SF1">
    <property type="entry name" value="PAC DOMAIN-CONTAINING PROTEIN"/>
    <property type="match status" value="1"/>
</dbReference>
<protein>
    <recommendedName>
        <fullName evidence="2">histidine kinase</fullName>
        <ecNumber evidence="2">2.7.13.3</ecNumber>
    </recommendedName>
</protein>
<evidence type="ECO:0000259" key="7">
    <source>
        <dbReference type="PROSITE" id="PS50113"/>
    </source>
</evidence>
<reference evidence="9" key="1">
    <citation type="submission" date="2012-02" db="EMBL/GenBank/DDBJ databases">
        <title>Complete sequence of chromosome of Methanomethylovorans hollandica DSM 15978.</title>
        <authorList>
            <person name="Lucas S."/>
            <person name="Copeland A."/>
            <person name="Lapidus A."/>
            <person name="Glavina del Rio T."/>
            <person name="Dalin E."/>
            <person name="Tice H."/>
            <person name="Bruce D."/>
            <person name="Goodwin L."/>
            <person name="Pitluck S."/>
            <person name="Peters L."/>
            <person name="Mikhailova N."/>
            <person name="Held B."/>
            <person name="Kyrpides N."/>
            <person name="Mavromatis K."/>
            <person name="Ivanova N."/>
            <person name="Brettin T."/>
            <person name="Detter J.C."/>
            <person name="Han C."/>
            <person name="Larimer F."/>
            <person name="Land M."/>
            <person name="Hauser L."/>
            <person name="Markowitz V."/>
            <person name="Cheng J.-F."/>
            <person name="Hugenholtz P."/>
            <person name="Woyke T."/>
            <person name="Wu D."/>
            <person name="Spring S."/>
            <person name="Schroeder M."/>
            <person name="Brambilla E."/>
            <person name="Klenk H.-P."/>
            <person name="Eisen J.A."/>
        </authorList>
    </citation>
    <scope>NUCLEOTIDE SEQUENCE [LARGE SCALE GENOMIC DNA]</scope>
    <source>
        <strain evidence="9">DSM 15978 / NBRC 107637 / DMS1</strain>
    </source>
</reference>
<evidence type="ECO:0000256" key="2">
    <source>
        <dbReference type="ARBA" id="ARBA00012438"/>
    </source>
</evidence>
<dbReference type="EMBL" id="CP003362">
    <property type="protein sequence ID" value="AGB48324.1"/>
    <property type="molecule type" value="Genomic_DNA"/>
</dbReference>
<feature type="domain" description="PAS" evidence="6">
    <location>
        <begin position="746"/>
        <end position="818"/>
    </location>
</feature>
<dbReference type="PROSITE" id="PS50112">
    <property type="entry name" value="PAS"/>
    <property type="match status" value="2"/>
</dbReference>
<dbReference type="GO" id="GO:0004673">
    <property type="term" value="F:protein histidine kinase activity"/>
    <property type="evidence" value="ECO:0007669"/>
    <property type="project" value="UniProtKB-EC"/>
</dbReference>
<evidence type="ECO:0000256" key="5">
    <source>
        <dbReference type="ARBA" id="ARBA00022777"/>
    </source>
</evidence>
<dbReference type="Pfam" id="PF00989">
    <property type="entry name" value="PAS"/>
    <property type="match status" value="1"/>
</dbReference>
<sequence>MVKYWSSEVIIISKITTVSEYEKKRAEYYLPEDPDTIKKLEALHKVSPVISFIWKVDERWHVEWVSENITQLGYTPEDLMSGKINYADIIHPEDYVKINSEVKKLVKKGNTSYFTLVYRILSKSGEVRYVTERSLLKRDGNGNISRYQGIIIDNTEKEKAENTFRDLERKYRLIFERSPLGILCFDENGAIINCNSVCAKIIADPKSKINGLSVLKYVEEGPLKAAIDLVFLGESGRYEGEYISPAGKRSIIKAEFSPIMSEDGYLIGGLGLIQDVSDIQETAEKIHLNEARLEALLELYQRGNSSISEIAEFTIEEAVKLTHSQVGYLGLLKADNILEMYEWPTQKKNHDKKAWRCPVNSTGMWGEAIREREPIVNNNPSGSGLTKGIKPELEGKVNRYINVPVMDGDQVVAVAAVANKSQEYDSSDVRQITLLFDGMWKIIQRKFADEQILETRRILKVLESVINDSPAVVFMWSPEKDWPVKFVSKNIERFGYLVEDFLSGKMIYGDIIHPADLEKVRAQVGRCYKEGYSDFSQEYRILTRSGEVRWVDERTMIHHGQNGDIDFLQGIVVDITERKQANNFVRIEYDFDDVLSPGDNLQDIFEKILDFVLQIKAVDCGAIYLLDGSKGDLELIAYRGLSEKFADSIRYFGVNTIQARLFTTGYPVYKYFSEISAMIKEDFDYEGLQAMGFIPVHYNDKIVAAMILGSHRELEIPANSRNVIDTIASQLGMIVTRFKEGTLIKKDHGLQDLFDTMDDLIFIMDMGGLIIHTNHALQKYLQYSKKDLSKMDFLELFPPGKEKEVLESIDLEGLISGNSSRCYVPLMNSNHKFLSADTKFFVGKWGGREVLIGVSRLSLNESAN</sequence>